<accession>A0A0S3S6S4</accession>
<keyword evidence="1" id="KW-0812">Transmembrane</keyword>
<feature type="transmembrane region" description="Helical" evidence="1">
    <location>
        <begin position="12"/>
        <end position="34"/>
    </location>
</feature>
<organism evidence="2 3">
    <name type="scientific">Vigna angularis var. angularis</name>
    <dbReference type="NCBI Taxonomy" id="157739"/>
    <lineage>
        <taxon>Eukaryota</taxon>
        <taxon>Viridiplantae</taxon>
        <taxon>Streptophyta</taxon>
        <taxon>Embryophyta</taxon>
        <taxon>Tracheophyta</taxon>
        <taxon>Spermatophyta</taxon>
        <taxon>Magnoliopsida</taxon>
        <taxon>eudicotyledons</taxon>
        <taxon>Gunneridae</taxon>
        <taxon>Pentapetalae</taxon>
        <taxon>rosids</taxon>
        <taxon>fabids</taxon>
        <taxon>Fabales</taxon>
        <taxon>Fabaceae</taxon>
        <taxon>Papilionoideae</taxon>
        <taxon>50 kb inversion clade</taxon>
        <taxon>NPAAA clade</taxon>
        <taxon>indigoferoid/millettioid clade</taxon>
        <taxon>Phaseoleae</taxon>
        <taxon>Vigna</taxon>
    </lineage>
</organism>
<keyword evidence="1" id="KW-0472">Membrane</keyword>
<dbReference type="EMBL" id="AP015038">
    <property type="protein sequence ID" value="BAT88514.1"/>
    <property type="molecule type" value="Genomic_DNA"/>
</dbReference>
<reference evidence="2 3" key="1">
    <citation type="journal article" date="2015" name="Sci. Rep.">
        <title>The power of single molecule real-time sequencing technology in the de novo assembly of a eukaryotic genome.</title>
        <authorList>
            <person name="Sakai H."/>
            <person name="Naito K."/>
            <person name="Ogiso-Tanaka E."/>
            <person name="Takahashi Y."/>
            <person name="Iseki K."/>
            <person name="Muto C."/>
            <person name="Satou K."/>
            <person name="Teruya K."/>
            <person name="Shiroma A."/>
            <person name="Shimoji M."/>
            <person name="Hirano T."/>
            <person name="Itoh T."/>
            <person name="Kaga A."/>
            <person name="Tomooka N."/>
        </authorList>
    </citation>
    <scope>NUCLEOTIDE SEQUENCE [LARGE SCALE GENOMIC DNA]</scope>
    <source>
        <strain evidence="3">cv. Shumari</strain>
    </source>
</reference>
<evidence type="ECO:0000313" key="3">
    <source>
        <dbReference type="Proteomes" id="UP000291084"/>
    </source>
</evidence>
<keyword evidence="3" id="KW-1185">Reference proteome</keyword>
<feature type="non-terminal residue" evidence="2">
    <location>
        <position position="1"/>
    </location>
</feature>
<sequence>HDYVISNIMSIFSVLYLLLDTSFDILLFISFSNYQITYFQHKVIRIGITNHCKKSYPIIPFCNAFSLFPLLYVLSNPFLSHYTTHMLHNYVLYFNKVIQFRLLGFIPS</sequence>
<evidence type="ECO:0000256" key="1">
    <source>
        <dbReference type="SAM" id="Phobius"/>
    </source>
</evidence>
<proteinExistence type="predicted"/>
<dbReference type="AlphaFoldDB" id="A0A0S3S6S4"/>
<name>A0A0S3S6S4_PHAAN</name>
<dbReference type="Proteomes" id="UP000291084">
    <property type="component" value="Chromosome 5"/>
</dbReference>
<gene>
    <name evidence="2" type="primary">Vigan.05G202700</name>
    <name evidence="2" type="ORF">VIGAN_05202700</name>
</gene>
<keyword evidence="1" id="KW-1133">Transmembrane helix</keyword>
<evidence type="ECO:0000313" key="2">
    <source>
        <dbReference type="EMBL" id="BAT88514.1"/>
    </source>
</evidence>
<protein>
    <submittedName>
        <fullName evidence="2">Uncharacterized protein</fullName>
    </submittedName>
</protein>
<feature type="transmembrane region" description="Helical" evidence="1">
    <location>
        <begin position="55"/>
        <end position="74"/>
    </location>
</feature>